<dbReference type="Pfam" id="PF05043">
    <property type="entry name" value="Mga"/>
    <property type="match status" value="1"/>
</dbReference>
<sequence length="485" mass="57608">MKKLLSSHDLKLLTLLEELNRNRQTTSLKELSQTLAIPIRTLSTYIQEFNGYQLPIYISSDNRGVHLIIPKEHSFRYVYSIILKHSLEFSILQQIFLNENLTLEELAEKNFVSLSTVKRAITRIKPLLKREDILISNNNAAIEGEEEKIRQFFNYFYDEKYFNLEFLTTEQRQCLHALVQDLFQQRGIKIYKNQVSKYIRWMYLNAVRIKYGHRITPKKNRFKTSSLLSDKTFIHQFEHLFQIPLTLETINDLLYQLNNYYLYYSYGQVETMAEQSIEVTEKMQTIKTNLQTISQDLGIRLPESTEQMLILDFINILQFKSPRTFLLYDRRATFLEHLSIKYPHLKDYLSAYVINLLAPAAPQSEINELIYILLTHWYELYNCLHKIEQCIAIYIFVDTDLEHALFIKKELESHCRYHINCHLMMDDELIMIPDEAILVTSIADTPQCIKNVICFSDYFSERNWYDLNNQIKQLTTQKAFTNVSR</sequence>
<proteinExistence type="predicted"/>
<dbReference type="InterPro" id="IPR050661">
    <property type="entry name" value="BglG_antiterminators"/>
</dbReference>
<evidence type="ECO:0000256" key="2">
    <source>
        <dbReference type="ARBA" id="ARBA00023163"/>
    </source>
</evidence>
<dbReference type="PANTHER" id="PTHR30185:SF18">
    <property type="entry name" value="TRANSCRIPTIONAL REGULATOR MTLR"/>
    <property type="match status" value="1"/>
</dbReference>
<dbReference type="PANTHER" id="PTHR30185">
    <property type="entry name" value="CRYPTIC BETA-GLUCOSIDE BGL OPERON ANTITERMINATOR"/>
    <property type="match status" value="1"/>
</dbReference>
<feature type="domain" description="Mga helix-turn-helix" evidence="3">
    <location>
        <begin position="73"/>
        <end position="157"/>
    </location>
</feature>
<dbReference type="InterPro" id="IPR036388">
    <property type="entry name" value="WH-like_DNA-bd_sf"/>
</dbReference>
<dbReference type="RefSeq" id="WP_071868312.1">
    <property type="nucleotide sequence ID" value="NZ_BJUG01000020.1"/>
</dbReference>
<evidence type="ECO:0000313" key="5">
    <source>
        <dbReference type="Proteomes" id="UP000321361"/>
    </source>
</evidence>
<dbReference type="Gene3D" id="1.10.10.10">
    <property type="entry name" value="Winged helix-like DNA-binding domain superfamily/Winged helix DNA-binding domain"/>
    <property type="match status" value="1"/>
</dbReference>
<name>A0A510WH21_ENTTH</name>
<evidence type="ECO:0000256" key="1">
    <source>
        <dbReference type="ARBA" id="ARBA00023015"/>
    </source>
</evidence>
<evidence type="ECO:0000259" key="3">
    <source>
        <dbReference type="Pfam" id="PF05043"/>
    </source>
</evidence>
<dbReference type="InterPro" id="IPR007737">
    <property type="entry name" value="Mga_HTH"/>
</dbReference>
<reference evidence="4 5" key="1">
    <citation type="submission" date="2019-07" db="EMBL/GenBank/DDBJ databases">
        <title>Whole genome shotgun sequence of Enterococcus thailandicus NBRC 101867.</title>
        <authorList>
            <person name="Hosoyama A."/>
            <person name="Uohara A."/>
            <person name="Ohji S."/>
            <person name="Ichikawa N."/>
        </authorList>
    </citation>
    <scope>NUCLEOTIDE SEQUENCE [LARGE SCALE GENOMIC DNA]</scope>
    <source>
        <strain evidence="4 5">NBRC 101867</strain>
    </source>
</reference>
<dbReference type="EMBL" id="BJUG01000020">
    <property type="protein sequence ID" value="GEK38237.1"/>
    <property type="molecule type" value="Genomic_DNA"/>
</dbReference>
<evidence type="ECO:0000313" key="4">
    <source>
        <dbReference type="EMBL" id="GEK38237.1"/>
    </source>
</evidence>
<dbReference type="AlphaFoldDB" id="A0A510WH21"/>
<dbReference type="OrthoDB" id="2195130at2"/>
<dbReference type="Proteomes" id="UP000321361">
    <property type="component" value="Unassembled WGS sequence"/>
</dbReference>
<keyword evidence="2" id="KW-0804">Transcription</keyword>
<organism evidence="4 5">
    <name type="scientific">Enterococcus thailandicus</name>
    <dbReference type="NCBI Taxonomy" id="417368"/>
    <lineage>
        <taxon>Bacteria</taxon>
        <taxon>Bacillati</taxon>
        <taxon>Bacillota</taxon>
        <taxon>Bacilli</taxon>
        <taxon>Lactobacillales</taxon>
        <taxon>Enterococcaceae</taxon>
        <taxon>Enterococcus</taxon>
    </lineage>
</organism>
<keyword evidence="1" id="KW-0805">Transcription regulation</keyword>
<comment type="caution">
    <text evidence="4">The sequence shown here is derived from an EMBL/GenBank/DDBJ whole genome shotgun (WGS) entry which is preliminary data.</text>
</comment>
<protein>
    <recommendedName>
        <fullName evidence="3">Mga helix-turn-helix domain-containing protein</fullName>
    </recommendedName>
</protein>
<accession>A0A510WH21</accession>
<gene>
    <name evidence="4" type="ORF">ETH01_25240</name>
</gene>